<dbReference type="EMBL" id="JALJYF010000001">
    <property type="protein sequence ID" value="MCP1726902.1"/>
    <property type="molecule type" value="Genomic_DNA"/>
</dbReference>
<dbReference type="RefSeq" id="WP_253445923.1">
    <property type="nucleotide sequence ID" value="NZ_JALJYF010000001.1"/>
</dbReference>
<keyword evidence="5" id="KW-1185">Reference proteome</keyword>
<dbReference type="PANTHER" id="PTHR34473:SF2">
    <property type="entry name" value="UPF0699 TRANSMEMBRANE PROTEIN YDBT"/>
    <property type="match status" value="1"/>
</dbReference>
<feature type="domain" description="YdbS-like PH" evidence="3">
    <location>
        <begin position="287"/>
        <end position="334"/>
    </location>
</feature>
<dbReference type="PANTHER" id="PTHR34473">
    <property type="entry name" value="UPF0699 TRANSMEMBRANE PROTEIN YDBS"/>
    <property type="match status" value="1"/>
</dbReference>
<feature type="transmembrane region" description="Helical" evidence="2">
    <location>
        <begin position="389"/>
        <end position="407"/>
    </location>
</feature>
<evidence type="ECO:0000313" key="4">
    <source>
        <dbReference type="EMBL" id="MCP1726902.1"/>
    </source>
</evidence>
<keyword evidence="2" id="KW-0472">Membrane</keyword>
<reference evidence="4 5" key="1">
    <citation type="submission" date="2022-03" db="EMBL/GenBank/DDBJ databases">
        <title>Genomic Encyclopedia of Type Strains, Phase III (KMG-III): the genomes of soil and plant-associated and newly described type strains.</title>
        <authorList>
            <person name="Whitman W."/>
        </authorList>
    </citation>
    <scope>NUCLEOTIDE SEQUENCE [LARGE SCALE GENOMIC DNA]</scope>
    <source>
        <strain evidence="4 5">BSker1</strain>
    </source>
</reference>
<evidence type="ECO:0000256" key="2">
    <source>
        <dbReference type="SAM" id="Phobius"/>
    </source>
</evidence>
<dbReference type="PIRSF" id="PIRSF026631">
    <property type="entry name" value="UCP026631"/>
    <property type="match status" value="1"/>
</dbReference>
<sequence length="526" mass="59038">MNDKLTGEWLALPKLALLPVGLEMLRKFITQFLPALFGITAGAAIFGNFTRQDFLLALLAVALCLLLYAIAWHRRFRFQLAPDAIRVRRGVFHRQELRVAWERVRNVDLRQAFYLRPFRLLTLVLETPGGESEEISIHAVPREVAESVRAEIAGARVGTRSAQATSAGSETGGEEEESVPFTEQALHAPGPHLLFLHGIVSGQFWFVFAAAGALYGYLHRQIAPYIEAAAHWLMSLGTEWVDPDSPGMLPLAVIVGILCIALVLLVISGVIGWLRFYGYRLLAAQGSLRSRYGLFETRERTLRHAKLQAVTVAQSLFARWAGLCHMHGHQASAAGEFEQNQGDGKFLVPALRPSQVPEVVEGLVPAFSEVLRLPDTVLLSVDERFRHFWWSRLSLLFLLIMGGLVALGATQAIWVAVVVSLASVLVPIGLRYLLKRRWQRWGWALERDCLHIRSGLFGWCREVFEIRRIQQVRVSQSPFQRRTGLANLECWLADQPRVIPFIPHDHAVALSNHLLYELESAPELLL</sequence>
<feature type="transmembrane region" description="Helical" evidence="2">
    <location>
        <begin position="193"/>
        <end position="218"/>
    </location>
</feature>
<feature type="region of interest" description="Disordered" evidence="1">
    <location>
        <begin position="159"/>
        <end position="181"/>
    </location>
</feature>
<feature type="transmembrane region" description="Helical" evidence="2">
    <location>
        <begin position="248"/>
        <end position="274"/>
    </location>
</feature>
<feature type="domain" description="YdbS-like PH" evidence="3">
    <location>
        <begin position="74"/>
        <end position="152"/>
    </location>
</feature>
<dbReference type="InterPro" id="IPR014529">
    <property type="entry name" value="UCP026631"/>
</dbReference>
<evidence type="ECO:0000256" key="1">
    <source>
        <dbReference type="SAM" id="MobiDB-lite"/>
    </source>
</evidence>
<organism evidence="4 5">
    <name type="scientific">Natronospira proteinivora</name>
    <dbReference type="NCBI Taxonomy" id="1807133"/>
    <lineage>
        <taxon>Bacteria</taxon>
        <taxon>Pseudomonadati</taxon>
        <taxon>Pseudomonadota</taxon>
        <taxon>Gammaproteobacteria</taxon>
        <taxon>Natronospirales</taxon>
        <taxon>Natronospiraceae</taxon>
        <taxon>Natronospira</taxon>
    </lineage>
</organism>
<accession>A0ABT1G6H7</accession>
<keyword evidence="2" id="KW-1133">Transmembrane helix</keyword>
<name>A0ABT1G6H7_9GAMM</name>
<feature type="transmembrane region" description="Helical" evidence="2">
    <location>
        <begin position="413"/>
        <end position="434"/>
    </location>
</feature>
<dbReference type="Proteomes" id="UP001523550">
    <property type="component" value="Unassembled WGS sequence"/>
</dbReference>
<proteinExistence type="predicted"/>
<evidence type="ECO:0000259" key="3">
    <source>
        <dbReference type="Pfam" id="PF03703"/>
    </source>
</evidence>
<gene>
    <name evidence="4" type="ORF">J2T60_000867</name>
</gene>
<comment type="caution">
    <text evidence="4">The sequence shown here is derived from an EMBL/GenBank/DDBJ whole genome shotgun (WGS) entry which is preliminary data.</text>
</comment>
<feature type="transmembrane region" description="Helical" evidence="2">
    <location>
        <begin position="28"/>
        <end position="48"/>
    </location>
</feature>
<evidence type="ECO:0000313" key="5">
    <source>
        <dbReference type="Proteomes" id="UP001523550"/>
    </source>
</evidence>
<dbReference type="Pfam" id="PF03703">
    <property type="entry name" value="bPH_2"/>
    <property type="match status" value="3"/>
</dbReference>
<feature type="transmembrane region" description="Helical" evidence="2">
    <location>
        <begin position="54"/>
        <end position="72"/>
    </location>
</feature>
<keyword evidence="2" id="KW-0812">Transmembrane</keyword>
<dbReference type="InterPro" id="IPR005182">
    <property type="entry name" value="YdbS-like_PH"/>
</dbReference>
<protein>
    <submittedName>
        <fullName evidence="4">Membrane protein</fullName>
    </submittedName>
</protein>
<feature type="domain" description="YdbS-like PH" evidence="3">
    <location>
        <begin position="438"/>
        <end position="513"/>
    </location>
</feature>